<protein>
    <submittedName>
        <fullName evidence="2">Ovule protein</fullName>
    </submittedName>
</protein>
<evidence type="ECO:0000313" key="2">
    <source>
        <dbReference type="WBParaSite" id="L893_g24306.t1"/>
    </source>
</evidence>
<accession>A0A1I7Z9Z7</accession>
<organism evidence="1 2">
    <name type="scientific">Steinernema glaseri</name>
    <dbReference type="NCBI Taxonomy" id="37863"/>
    <lineage>
        <taxon>Eukaryota</taxon>
        <taxon>Metazoa</taxon>
        <taxon>Ecdysozoa</taxon>
        <taxon>Nematoda</taxon>
        <taxon>Chromadorea</taxon>
        <taxon>Rhabditida</taxon>
        <taxon>Tylenchina</taxon>
        <taxon>Panagrolaimomorpha</taxon>
        <taxon>Strongyloidoidea</taxon>
        <taxon>Steinernematidae</taxon>
        <taxon>Steinernema</taxon>
    </lineage>
</organism>
<name>A0A1I7Z9Z7_9BILA</name>
<proteinExistence type="predicted"/>
<dbReference type="AlphaFoldDB" id="A0A1I7Z9Z7"/>
<dbReference type="Proteomes" id="UP000095287">
    <property type="component" value="Unplaced"/>
</dbReference>
<reference evidence="2" key="1">
    <citation type="submission" date="2016-11" db="UniProtKB">
        <authorList>
            <consortium name="WormBaseParasite"/>
        </authorList>
    </citation>
    <scope>IDENTIFICATION</scope>
</reference>
<sequence>MFHHINEINKADSLTEFVYIQINEYRAQSIQEQTCRPWLSQNKPKNGGCCFNLTLLDEIPNTTQASFGKSRWSLKMSGKNLLYSDCPATVALLSPQSHALLFPYISHHDSHHVPWEL</sequence>
<evidence type="ECO:0000313" key="1">
    <source>
        <dbReference type="Proteomes" id="UP000095287"/>
    </source>
</evidence>
<dbReference type="WBParaSite" id="L893_g24306.t1">
    <property type="protein sequence ID" value="L893_g24306.t1"/>
    <property type="gene ID" value="L893_g24306"/>
</dbReference>
<keyword evidence="1" id="KW-1185">Reference proteome</keyword>